<evidence type="ECO:0000313" key="2">
    <source>
        <dbReference type="Proteomes" id="UP000295142"/>
    </source>
</evidence>
<dbReference type="OrthoDB" id="7778333at2"/>
<proteinExistence type="predicted"/>
<dbReference type="InterPro" id="IPR029014">
    <property type="entry name" value="NiFe-Hase_large"/>
</dbReference>
<protein>
    <recommendedName>
        <fullName evidence="3">Hydrogenase expression/formation protein HupK</fullName>
    </recommendedName>
</protein>
<dbReference type="SUPFAM" id="SSF56762">
    <property type="entry name" value="HydB/Nqo4-like"/>
    <property type="match status" value="1"/>
</dbReference>
<dbReference type="AlphaFoldDB" id="A0A4R2KEE0"/>
<dbReference type="EMBL" id="SLWW01000009">
    <property type="protein sequence ID" value="TCO70557.1"/>
    <property type="molecule type" value="Genomic_DNA"/>
</dbReference>
<name>A0A4R2KEE0_9RHOB</name>
<dbReference type="Proteomes" id="UP000295142">
    <property type="component" value="Unassembled WGS sequence"/>
</dbReference>
<evidence type="ECO:0008006" key="3">
    <source>
        <dbReference type="Google" id="ProtNLM"/>
    </source>
</evidence>
<gene>
    <name evidence="1" type="ORF">EV655_109104</name>
</gene>
<accession>A0A4R2KEE0</accession>
<keyword evidence="2" id="KW-1185">Reference proteome</keyword>
<comment type="caution">
    <text evidence="1">The sequence shown here is derived from an EMBL/GenBank/DDBJ whole genome shotgun (WGS) entry which is preliminary data.</text>
</comment>
<organism evidence="1 2">
    <name type="scientific">Rhodovulum euryhalinum</name>
    <dbReference type="NCBI Taxonomy" id="35805"/>
    <lineage>
        <taxon>Bacteria</taxon>
        <taxon>Pseudomonadati</taxon>
        <taxon>Pseudomonadota</taxon>
        <taxon>Alphaproteobacteria</taxon>
        <taxon>Rhodobacterales</taxon>
        <taxon>Paracoccaceae</taxon>
        <taxon>Rhodovulum</taxon>
    </lineage>
</organism>
<dbReference type="RefSeq" id="WP_132545269.1">
    <property type="nucleotide sequence ID" value="NZ_SLWW01000009.1"/>
</dbReference>
<evidence type="ECO:0000313" key="1">
    <source>
        <dbReference type="EMBL" id="TCO70557.1"/>
    </source>
</evidence>
<sequence length="295" mass="29928">MTAGALHIALGPAGPGFAAPAPAPVEALVLGRTPDEAAELLPRLFNLCRAAQGMGARLALGLPVGAADHAALAAEIGREHLIRLCVLWPRRLGLPAAPLPGPDTLAGAVFGRRGLPDPAGFDGWLASGQGVAPVLAAIAAAFGPGEAVADVPLPSPATLAAPVAQENSPVARHPKAPLLAEVARRFGRGPLWRAVARLIDLEAVAAGRADLAPRRHGDWVHVAAARGTYALSARVTGGRVTALARRTPTDHLLAGGGALAQVLASLPPAKAHLAPLVVDILDPCVPVVIREAQHA</sequence>
<reference evidence="1 2" key="1">
    <citation type="submission" date="2019-03" db="EMBL/GenBank/DDBJ databases">
        <title>Genomic Encyclopedia of Type Strains, Phase IV (KMG-IV): sequencing the most valuable type-strain genomes for metagenomic binning, comparative biology and taxonomic classification.</title>
        <authorList>
            <person name="Goeker M."/>
        </authorList>
    </citation>
    <scope>NUCLEOTIDE SEQUENCE [LARGE SCALE GENOMIC DNA]</scope>
    <source>
        <strain evidence="1 2">DSM 4868</strain>
    </source>
</reference>